<dbReference type="EMBL" id="OE195272">
    <property type="protein sequence ID" value="CAD7579955.1"/>
    <property type="molecule type" value="Genomic_DNA"/>
</dbReference>
<accession>A0A7R9JK33</accession>
<gene>
    <name evidence="1" type="ORF">TCMB3V08_LOCUS12488</name>
</gene>
<proteinExistence type="predicted"/>
<protein>
    <submittedName>
        <fullName evidence="1">(California timema) hypothetical protein</fullName>
    </submittedName>
</protein>
<organism evidence="1">
    <name type="scientific">Timema californicum</name>
    <name type="common">California timema</name>
    <name type="synonym">Walking stick</name>
    <dbReference type="NCBI Taxonomy" id="61474"/>
    <lineage>
        <taxon>Eukaryota</taxon>
        <taxon>Metazoa</taxon>
        <taxon>Ecdysozoa</taxon>
        <taxon>Arthropoda</taxon>
        <taxon>Hexapoda</taxon>
        <taxon>Insecta</taxon>
        <taxon>Pterygota</taxon>
        <taxon>Neoptera</taxon>
        <taxon>Polyneoptera</taxon>
        <taxon>Phasmatodea</taxon>
        <taxon>Timematodea</taxon>
        <taxon>Timematoidea</taxon>
        <taxon>Timematidae</taxon>
        <taxon>Timema</taxon>
    </lineage>
</organism>
<sequence>MRPKTIRSGRVNGRQWEFLRDYMASHSAFATGKLMGPHGAINAAQQWEELSTRLNELGPDKSREQWKTV</sequence>
<reference evidence="1" key="1">
    <citation type="submission" date="2020-11" db="EMBL/GenBank/DDBJ databases">
        <authorList>
            <person name="Tran Van P."/>
        </authorList>
    </citation>
    <scope>NUCLEOTIDE SEQUENCE</scope>
</reference>
<evidence type="ECO:0000313" key="1">
    <source>
        <dbReference type="EMBL" id="CAD7579955.1"/>
    </source>
</evidence>
<dbReference type="AlphaFoldDB" id="A0A7R9JK33"/>
<name>A0A7R9JK33_TIMCA</name>